<name>A0A6G0ZPA2_APHCR</name>
<dbReference type="PANTHER" id="PTHR23280:SF4">
    <property type="entry name" value="BAND 4.1-LIKE PROTEIN 4A"/>
    <property type="match status" value="1"/>
</dbReference>
<comment type="caution">
    <text evidence="2">The sequence shown here is derived from an EMBL/GenBank/DDBJ whole genome shotgun (WGS) entry which is preliminary data.</text>
</comment>
<dbReference type="InterPro" id="IPR000299">
    <property type="entry name" value="FERM_domain"/>
</dbReference>
<feature type="domain" description="FERM" evidence="1">
    <location>
        <begin position="1"/>
        <end position="78"/>
    </location>
</feature>
<dbReference type="Proteomes" id="UP000478052">
    <property type="component" value="Unassembled WGS sequence"/>
</dbReference>
<reference evidence="2 3" key="1">
    <citation type="submission" date="2019-08" db="EMBL/GenBank/DDBJ databases">
        <title>Whole genome of Aphis craccivora.</title>
        <authorList>
            <person name="Voronova N.V."/>
            <person name="Shulinski R.S."/>
            <person name="Bandarenka Y.V."/>
            <person name="Zhorov D.G."/>
            <person name="Warner D."/>
        </authorList>
    </citation>
    <scope>NUCLEOTIDE SEQUENCE [LARGE SCALE GENOMIC DNA]</scope>
    <source>
        <strain evidence="2">180601</strain>
        <tissue evidence="2">Whole Body</tissue>
    </source>
</reference>
<dbReference type="OrthoDB" id="6235974at2759"/>
<accession>A0A6G0ZPA2</accession>
<evidence type="ECO:0000313" key="2">
    <source>
        <dbReference type="EMBL" id="KAF0773079.1"/>
    </source>
</evidence>
<dbReference type="PANTHER" id="PTHR23280">
    <property type="entry name" value="4.1 G PROTEIN"/>
    <property type="match status" value="1"/>
</dbReference>
<dbReference type="AlphaFoldDB" id="A0A6G0ZPA2"/>
<dbReference type="SUPFAM" id="SSF54236">
    <property type="entry name" value="Ubiquitin-like"/>
    <property type="match status" value="1"/>
</dbReference>
<sequence length="78" mass="9099">MNGSSLGQEVFDVVVRHLSLLETAYFGLRYLDSQNQTHWLDLSKKMNKQMKGNENFTFYFGVKFYAADPCKLVEEITR</sequence>
<protein>
    <submittedName>
        <fullName evidence="2">Band 4.1-like protein 4A</fullName>
    </submittedName>
</protein>
<dbReference type="PROSITE" id="PS00660">
    <property type="entry name" value="FERM_1"/>
    <property type="match status" value="1"/>
</dbReference>
<dbReference type="InterPro" id="IPR019747">
    <property type="entry name" value="FERM_CS"/>
</dbReference>
<dbReference type="InterPro" id="IPR029071">
    <property type="entry name" value="Ubiquitin-like_domsf"/>
</dbReference>
<gene>
    <name evidence="2" type="ORF">FWK35_00005368</name>
</gene>
<proteinExistence type="predicted"/>
<keyword evidence="3" id="KW-1185">Reference proteome</keyword>
<evidence type="ECO:0000313" key="3">
    <source>
        <dbReference type="Proteomes" id="UP000478052"/>
    </source>
</evidence>
<dbReference type="FunFam" id="3.10.20.90:FF:000039">
    <property type="entry name" value="Tyrosine-protein phosphatase non-receptor type"/>
    <property type="match status" value="1"/>
</dbReference>
<dbReference type="Gene3D" id="3.10.20.90">
    <property type="entry name" value="Phosphatidylinositol 3-kinase Catalytic Subunit, Chain A, domain 1"/>
    <property type="match status" value="1"/>
</dbReference>
<evidence type="ECO:0000259" key="1">
    <source>
        <dbReference type="PROSITE" id="PS50057"/>
    </source>
</evidence>
<dbReference type="GO" id="GO:0031032">
    <property type="term" value="P:actomyosin structure organization"/>
    <property type="evidence" value="ECO:0007669"/>
    <property type="project" value="TreeGrafter"/>
</dbReference>
<dbReference type="EMBL" id="VUJU01000099">
    <property type="protein sequence ID" value="KAF0773079.1"/>
    <property type="molecule type" value="Genomic_DNA"/>
</dbReference>
<dbReference type="PROSITE" id="PS50057">
    <property type="entry name" value="FERM_3"/>
    <property type="match status" value="1"/>
</dbReference>
<dbReference type="GO" id="GO:0005856">
    <property type="term" value="C:cytoskeleton"/>
    <property type="evidence" value="ECO:0007669"/>
    <property type="project" value="TreeGrafter"/>
</dbReference>
<dbReference type="InterPro" id="IPR018979">
    <property type="entry name" value="FERM_N"/>
</dbReference>
<dbReference type="Pfam" id="PF09379">
    <property type="entry name" value="FERM_N"/>
    <property type="match status" value="1"/>
</dbReference>
<organism evidence="2 3">
    <name type="scientific">Aphis craccivora</name>
    <name type="common">Cowpea aphid</name>
    <dbReference type="NCBI Taxonomy" id="307492"/>
    <lineage>
        <taxon>Eukaryota</taxon>
        <taxon>Metazoa</taxon>
        <taxon>Ecdysozoa</taxon>
        <taxon>Arthropoda</taxon>
        <taxon>Hexapoda</taxon>
        <taxon>Insecta</taxon>
        <taxon>Pterygota</taxon>
        <taxon>Neoptera</taxon>
        <taxon>Paraneoptera</taxon>
        <taxon>Hemiptera</taxon>
        <taxon>Sternorrhyncha</taxon>
        <taxon>Aphidomorpha</taxon>
        <taxon>Aphidoidea</taxon>
        <taxon>Aphididae</taxon>
        <taxon>Aphidini</taxon>
        <taxon>Aphis</taxon>
        <taxon>Aphis</taxon>
    </lineage>
</organism>